<proteinExistence type="predicted"/>
<keyword evidence="3" id="KW-1185">Reference proteome</keyword>
<feature type="chain" id="PRO_5047387986" description="Lipoprotein" evidence="1">
    <location>
        <begin position="22"/>
        <end position="119"/>
    </location>
</feature>
<feature type="signal peptide" evidence="1">
    <location>
        <begin position="1"/>
        <end position="21"/>
    </location>
</feature>
<evidence type="ECO:0000313" key="2">
    <source>
        <dbReference type="EMBL" id="QQP14700.1"/>
    </source>
</evidence>
<evidence type="ECO:0008006" key="4">
    <source>
        <dbReference type="Google" id="ProtNLM"/>
    </source>
</evidence>
<dbReference type="EMBL" id="CP067341">
    <property type="protein sequence ID" value="QQP14700.1"/>
    <property type="molecule type" value="Genomic_DNA"/>
</dbReference>
<reference evidence="2 3" key="1">
    <citation type="submission" date="2020-01" db="EMBL/GenBank/DDBJ databases">
        <authorList>
            <person name="Liu G."/>
            <person name="Liu B."/>
        </authorList>
    </citation>
    <scope>NUCLEOTIDE SEQUENCE [LARGE SCALE GENOMIC DNA]</scope>
    <source>
        <strain evidence="2 3">FJAT-51161</strain>
    </source>
</reference>
<evidence type="ECO:0000313" key="3">
    <source>
        <dbReference type="Proteomes" id="UP000596049"/>
    </source>
</evidence>
<evidence type="ECO:0000256" key="1">
    <source>
        <dbReference type="SAM" id="SignalP"/>
    </source>
</evidence>
<gene>
    <name evidence="2" type="ORF">FJQ98_12245</name>
</gene>
<organism evidence="2 3">
    <name type="scientific">Lysinibacillus agricola</name>
    <dbReference type="NCBI Taxonomy" id="2590012"/>
    <lineage>
        <taxon>Bacteria</taxon>
        <taxon>Bacillati</taxon>
        <taxon>Bacillota</taxon>
        <taxon>Bacilli</taxon>
        <taxon>Bacillales</taxon>
        <taxon>Bacillaceae</taxon>
        <taxon>Lysinibacillus</taxon>
    </lineage>
</organism>
<dbReference type="RefSeq" id="WP_201406709.1">
    <property type="nucleotide sequence ID" value="NZ_CP067341.1"/>
</dbReference>
<name>A0ABX7AXJ0_9BACI</name>
<sequence length="119" mass="13749">MKKLCFLILMMFVLVACSTNQQEEVHYIAKSEHWKAVYHSNTEEGLRLFYLGECKDLGDLQITIEGSKESLTIDDARVNIDKQFALKKKESAKNFKKDAAPIIHIQWQSDNETLEVRNS</sequence>
<keyword evidence="1" id="KW-0732">Signal</keyword>
<accession>A0ABX7AXJ0</accession>
<dbReference type="Proteomes" id="UP000596049">
    <property type="component" value="Chromosome"/>
</dbReference>
<protein>
    <recommendedName>
        <fullName evidence="4">Lipoprotein</fullName>
    </recommendedName>
</protein>
<dbReference type="PROSITE" id="PS51257">
    <property type="entry name" value="PROKAR_LIPOPROTEIN"/>
    <property type="match status" value="1"/>
</dbReference>